<comment type="similarity">
    <text evidence="1 2">Belongs to the Iojap/RsfS family.</text>
</comment>
<keyword evidence="2" id="KW-0963">Cytoplasm</keyword>
<dbReference type="InterPro" id="IPR004394">
    <property type="entry name" value="Iojap/RsfS/C7orf30"/>
</dbReference>
<dbReference type="PANTHER" id="PTHR21043:SF0">
    <property type="entry name" value="MITOCHONDRIAL ASSEMBLY OF RIBOSOMAL LARGE SUBUNIT PROTEIN 1"/>
    <property type="match status" value="1"/>
</dbReference>
<dbReference type="Proteomes" id="UP001327459">
    <property type="component" value="Chromosome"/>
</dbReference>
<sequence length="137" mass="15186">MSANQPPSTRTEPVDQTAAMPADEILKHAVEALEGIKAVDLVTLDVRERCNFTDYMVFASGTSDRHLKAMAQEVVKALKEKGMRPMNVEGDDTPQTEWVLVDFIDVIVHLMMPETRALYQLEKLWSAPAADTSAPNS</sequence>
<dbReference type="RefSeq" id="WP_322520779.1">
    <property type="nucleotide sequence ID" value="NZ_CP140153.1"/>
</dbReference>
<keyword evidence="2" id="KW-0678">Repressor</keyword>
<comment type="function">
    <text evidence="2">Functions as a ribosomal silencing factor. Interacts with ribosomal protein uL14 (rplN), blocking formation of intersubunit bridge B8. Prevents association of the 30S and 50S ribosomal subunits and the formation of functional ribosomes, thus repressing translation.</text>
</comment>
<dbReference type="SUPFAM" id="SSF81301">
    <property type="entry name" value="Nucleotidyltransferase"/>
    <property type="match status" value="1"/>
</dbReference>
<dbReference type="PANTHER" id="PTHR21043">
    <property type="entry name" value="IOJAP SUPERFAMILY ORTHOLOG"/>
    <property type="match status" value="1"/>
</dbReference>
<proteinExistence type="inferred from homology"/>
<dbReference type="HAMAP" id="MF_01477">
    <property type="entry name" value="Iojap_RsfS"/>
    <property type="match status" value="1"/>
</dbReference>
<dbReference type="Gene3D" id="3.30.460.10">
    <property type="entry name" value="Beta Polymerase, domain 2"/>
    <property type="match status" value="1"/>
</dbReference>
<evidence type="ECO:0000313" key="4">
    <source>
        <dbReference type="Proteomes" id="UP001327459"/>
    </source>
</evidence>
<name>A0ABZ0YWJ0_9GAMM</name>
<accession>A0ABZ0YWJ0</accession>
<protein>
    <recommendedName>
        <fullName evidence="2">Ribosomal silencing factor RsfS</fullName>
    </recommendedName>
</protein>
<keyword evidence="2" id="KW-0810">Translation regulation</keyword>
<evidence type="ECO:0000256" key="2">
    <source>
        <dbReference type="HAMAP-Rule" id="MF_01477"/>
    </source>
</evidence>
<keyword evidence="4" id="KW-1185">Reference proteome</keyword>
<dbReference type="InterPro" id="IPR043519">
    <property type="entry name" value="NT_sf"/>
</dbReference>
<dbReference type="EMBL" id="CP140153">
    <property type="protein sequence ID" value="WQH15754.1"/>
    <property type="molecule type" value="Genomic_DNA"/>
</dbReference>
<reference evidence="3 4" key="1">
    <citation type="submission" date="2023-11" db="EMBL/GenBank/DDBJ databases">
        <title>MicrobeMod: A computational toolkit for identifying prokaryotic methylation and restriction-modification with nanopore sequencing.</title>
        <authorList>
            <person name="Crits-Christoph A."/>
            <person name="Kang S.C."/>
            <person name="Lee H."/>
            <person name="Ostrov N."/>
        </authorList>
    </citation>
    <scope>NUCLEOTIDE SEQUENCE [LARGE SCALE GENOMIC DNA]</scope>
    <source>
        <strain evidence="3 4">ATCC 49870</strain>
    </source>
</reference>
<dbReference type="Pfam" id="PF02410">
    <property type="entry name" value="RsfS"/>
    <property type="match status" value="1"/>
</dbReference>
<evidence type="ECO:0000313" key="3">
    <source>
        <dbReference type="EMBL" id="WQH15754.1"/>
    </source>
</evidence>
<comment type="subunit">
    <text evidence="2">Interacts with ribosomal protein uL14 (rplN).</text>
</comment>
<gene>
    <name evidence="2 3" type="primary">rsfS</name>
    <name evidence="3" type="ORF">SR882_08270</name>
</gene>
<dbReference type="NCBIfam" id="TIGR00090">
    <property type="entry name" value="rsfS_iojap_ybeB"/>
    <property type="match status" value="1"/>
</dbReference>
<comment type="subcellular location">
    <subcellularLocation>
        <location evidence="2">Cytoplasm</location>
    </subcellularLocation>
</comment>
<organism evidence="3 4">
    <name type="scientific">Guyparkeria halophila</name>
    <dbReference type="NCBI Taxonomy" id="47960"/>
    <lineage>
        <taxon>Bacteria</taxon>
        <taxon>Pseudomonadati</taxon>
        <taxon>Pseudomonadota</taxon>
        <taxon>Gammaproteobacteria</taxon>
        <taxon>Chromatiales</taxon>
        <taxon>Thioalkalibacteraceae</taxon>
        <taxon>Guyparkeria</taxon>
    </lineage>
</organism>
<evidence type="ECO:0000256" key="1">
    <source>
        <dbReference type="ARBA" id="ARBA00010574"/>
    </source>
</evidence>